<reference evidence="8" key="2">
    <citation type="submission" date="2025-08" db="UniProtKB">
        <authorList>
            <consortium name="Ensembl"/>
        </authorList>
    </citation>
    <scope>IDENTIFICATION</scope>
</reference>
<gene>
    <name evidence="8" type="primary">LOC100914947</name>
</gene>
<dbReference type="InterPro" id="IPR007110">
    <property type="entry name" value="Ig-like_dom"/>
</dbReference>
<dbReference type="OrthoDB" id="6370831at2759"/>
<dbReference type="KEGG" id="shr:100914947"/>
<dbReference type="Pfam" id="PF07686">
    <property type="entry name" value="V-set"/>
    <property type="match status" value="1"/>
</dbReference>
<name>A0A7N4NKH7_SARHA</name>
<dbReference type="Ensembl" id="ENSSHAT00000027986.1">
    <property type="protein sequence ID" value="ENSSHAP00000024546.1"/>
    <property type="gene ID" value="ENSSHAG00000027833.1"/>
</dbReference>
<evidence type="ECO:0000256" key="4">
    <source>
        <dbReference type="ARBA" id="ARBA00023319"/>
    </source>
</evidence>
<reference evidence="8 9" key="1">
    <citation type="journal article" date="2011" name="Proc. Natl. Acad. Sci. U.S.A.">
        <title>Genetic diversity and population structure of the endangered marsupial Sarcophilus harrisii (Tasmanian devil).</title>
        <authorList>
            <person name="Miller W."/>
            <person name="Hayes V.M."/>
            <person name="Ratan A."/>
            <person name="Petersen D.C."/>
            <person name="Wittekindt N.E."/>
            <person name="Miller J."/>
            <person name="Walenz B."/>
            <person name="Knight J."/>
            <person name="Qi J."/>
            <person name="Zhao F."/>
            <person name="Wang Q."/>
            <person name="Bedoya-Reina O.C."/>
            <person name="Katiyar N."/>
            <person name="Tomsho L.P."/>
            <person name="Kasson L.M."/>
            <person name="Hardie R.A."/>
            <person name="Woodbridge P."/>
            <person name="Tindall E.A."/>
            <person name="Bertelsen M.F."/>
            <person name="Dixon D."/>
            <person name="Pyecroft S."/>
            <person name="Helgen K.M."/>
            <person name="Lesk A.M."/>
            <person name="Pringle T.H."/>
            <person name="Patterson N."/>
            <person name="Zhang Y."/>
            <person name="Kreiss A."/>
            <person name="Woods G.M."/>
            <person name="Jones M.E."/>
            <person name="Schuster S.C."/>
        </authorList>
    </citation>
    <scope>NUCLEOTIDE SEQUENCE [LARGE SCALE GENOMIC DNA]</scope>
</reference>
<evidence type="ECO:0000256" key="3">
    <source>
        <dbReference type="ARBA" id="ARBA00023180"/>
    </source>
</evidence>
<evidence type="ECO:0000256" key="5">
    <source>
        <dbReference type="SAM" id="Phobius"/>
    </source>
</evidence>
<accession>A0A7N4NKH7</accession>
<evidence type="ECO:0000259" key="7">
    <source>
        <dbReference type="PROSITE" id="PS50835"/>
    </source>
</evidence>
<feature type="chain" id="PRO_5029448741" description="Ig-like domain-containing protein" evidence="6">
    <location>
        <begin position="21"/>
        <end position="228"/>
    </location>
</feature>
<keyword evidence="5" id="KW-0472">Membrane</keyword>
<feature type="signal peptide" evidence="6">
    <location>
        <begin position="1"/>
        <end position="20"/>
    </location>
</feature>
<evidence type="ECO:0000256" key="2">
    <source>
        <dbReference type="ARBA" id="ARBA00023157"/>
    </source>
</evidence>
<proteinExistence type="predicted"/>
<feature type="domain" description="Ig-like" evidence="7">
    <location>
        <begin position="40"/>
        <end position="108"/>
    </location>
</feature>
<keyword evidence="9" id="KW-1185">Reference proteome</keyword>
<protein>
    <recommendedName>
        <fullName evidence="7">Ig-like domain-containing protein</fullName>
    </recommendedName>
</protein>
<dbReference type="SUPFAM" id="SSF48726">
    <property type="entry name" value="Immunoglobulin"/>
    <property type="match status" value="1"/>
</dbReference>
<dbReference type="SMART" id="SM00409">
    <property type="entry name" value="IG"/>
    <property type="match status" value="1"/>
</dbReference>
<dbReference type="InterPro" id="IPR051755">
    <property type="entry name" value="Ig-like_CS_Receptor"/>
</dbReference>
<reference evidence="8" key="3">
    <citation type="submission" date="2025-09" db="UniProtKB">
        <authorList>
            <consortium name="Ensembl"/>
        </authorList>
    </citation>
    <scope>IDENTIFICATION</scope>
</reference>
<feature type="transmembrane region" description="Helical" evidence="5">
    <location>
        <begin position="143"/>
        <end position="166"/>
    </location>
</feature>
<keyword evidence="4" id="KW-0393">Immunoglobulin domain</keyword>
<dbReference type="GeneID" id="100914947"/>
<dbReference type="FunFam" id="2.60.40.10:FF:000295">
    <property type="entry name" value="Tyrosine-protein phosphatase non-receptor type substrate 1"/>
    <property type="match status" value="1"/>
</dbReference>
<dbReference type="Proteomes" id="UP000007648">
    <property type="component" value="Unassembled WGS sequence"/>
</dbReference>
<evidence type="ECO:0000256" key="1">
    <source>
        <dbReference type="ARBA" id="ARBA00022729"/>
    </source>
</evidence>
<dbReference type="Gene3D" id="2.60.40.10">
    <property type="entry name" value="Immunoglobulins"/>
    <property type="match status" value="1"/>
</dbReference>
<dbReference type="AlphaFoldDB" id="A0A7N4NKH7"/>
<dbReference type="InterPro" id="IPR013783">
    <property type="entry name" value="Ig-like_fold"/>
</dbReference>
<evidence type="ECO:0000313" key="9">
    <source>
        <dbReference type="Proteomes" id="UP000007648"/>
    </source>
</evidence>
<dbReference type="InterPro" id="IPR013106">
    <property type="entry name" value="Ig_V-set"/>
</dbReference>
<keyword evidence="1 6" id="KW-0732">Signal</keyword>
<sequence length="228" mass="25111">MFSLSFWASSLLTVLHICECVDTQSLIIEQPLNLVTAVIGGSAILPCRLKGIFPAGPVKWFKGTKPDRQFIFSDKESSPRVHKINNTNSVWDICIHNITIQDEGTYYCVKFRKDPYGELQSGSGTFLSIAGSPGSSPSSSSSVVLTAAIAVSLVLIFILLVLCYYFKRSKGPSPCLARLKASKTNQSQKEPSKNKEIVYADLHLRKDHPPRSPVPEPGLRSEYATIHI</sequence>
<keyword evidence="5" id="KW-0812">Transmembrane</keyword>
<keyword evidence="2" id="KW-1015">Disulfide bond</keyword>
<keyword evidence="3" id="KW-0325">Glycoprotein</keyword>
<evidence type="ECO:0000256" key="6">
    <source>
        <dbReference type="SAM" id="SignalP"/>
    </source>
</evidence>
<dbReference type="InterPro" id="IPR036179">
    <property type="entry name" value="Ig-like_dom_sf"/>
</dbReference>
<dbReference type="PROSITE" id="PS50835">
    <property type="entry name" value="IG_LIKE"/>
    <property type="match status" value="1"/>
</dbReference>
<keyword evidence="5" id="KW-1133">Transmembrane helix</keyword>
<organism evidence="8 9">
    <name type="scientific">Sarcophilus harrisii</name>
    <name type="common">Tasmanian devil</name>
    <name type="synonym">Sarcophilus laniarius</name>
    <dbReference type="NCBI Taxonomy" id="9305"/>
    <lineage>
        <taxon>Eukaryota</taxon>
        <taxon>Metazoa</taxon>
        <taxon>Chordata</taxon>
        <taxon>Craniata</taxon>
        <taxon>Vertebrata</taxon>
        <taxon>Euteleostomi</taxon>
        <taxon>Mammalia</taxon>
        <taxon>Metatheria</taxon>
        <taxon>Dasyuromorphia</taxon>
        <taxon>Dasyuridae</taxon>
        <taxon>Sarcophilus</taxon>
    </lineage>
</organism>
<dbReference type="InParanoid" id="A0A7N4NKH7"/>
<dbReference type="InterPro" id="IPR003599">
    <property type="entry name" value="Ig_sub"/>
</dbReference>
<evidence type="ECO:0000313" key="8">
    <source>
        <dbReference type="Ensembl" id="ENSSHAP00000024546.1"/>
    </source>
</evidence>
<dbReference type="PANTHER" id="PTHR19971">
    <property type="entry name" value="SIGNAL-REGULATORY PROTEIN BETA"/>
    <property type="match status" value="1"/>
</dbReference>
<dbReference type="RefSeq" id="XP_012409388.1">
    <property type="nucleotide sequence ID" value="XM_012553934.3"/>
</dbReference>
<dbReference type="GeneTree" id="ENSGT00960000186656"/>